<comment type="caution">
    <text evidence="3">The sequence shown here is derived from an EMBL/GenBank/DDBJ whole genome shotgun (WGS) entry which is preliminary data.</text>
</comment>
<dbReference type="EMBL" id="UFXL01000001">
    <property type="protein sequence ID" value="SUY79109.1"/>
    <property type="molecule type" value="Genomic_DNA"/>
</dbReference>
<feature type="transmembrane region" description="Helical" evidence="1">
    <location>
        <begin position="147"/>
        <end position="164"/>
    </location>
</feature>
<organism evidence="3 4">
    <name type="scientific">Comamonas testosteroni</name>
    <name type="common">Pseudomonas testosteroni</name>
    <dbReference type="NCBI Taxonomy" id="285"/>
    <lineage>
        <taxon>Bacteria</taxon>
        <taxon>Pseudomonadati</taxon>
        <taxon>Pseudomonadota</taxon>
        <taxon>Betaproteobacteria</taxon>
        <taxon>Burkholderiales</taxon>
        <taxon>Comamonadaceae</taxon>
        <taxon>Comamonas</taxon>
    </lineage>
</organism>
<dbReference type="SUPFAM" id="SSF103481">
    <property type="entry name" value="Multidrug resistance efflux transporter EmrE"/>
    <property type="match status" value="2"/>
</dbReference>
<sequence>MTSQTSSSLQALAAKSVVPSTSPSNAAAGGNWRMVLAMALSGTIGLLVLESGLPVLWVVWLRCLLGGLGLAAWVLWSGQWSRPSWRESGWLLLGAVALIVNWLCLFRAYEYSGIAVATVVYHVQPFLLLLLAALLQGEPLPLNRLPWLVLALVGVGLSSGLVGLTDQQTSQGQSLGIVLALLAAGLYAMATLATQRLRRLAPAQIAMLQMLVGALSLLPWVWELRTQALFSPKVWVAVLVLGLVHTAWMYTLMYTAFQRLQAQAIAGLSFIYPVMALLVDLLWFGARPQPVQWLGMALILGALAAYRRSERKTKAN</sequence>
<name>A0A8B4S6I9_COMTE</name>
<feature type="transmembrane region" description="Helical" evidence="1">
    <location>
        <begin position="176"/>
        <end position="193"/>
    </location>
</feature>
<accession>A0A8B4S6I9</accession>
<keyword evidence="1" id="KW-0472">Membrane</keyword>
<feature type="transmembrane region" description="Helical" evidence="1">
    <location>
        <begin position="234"/>
        <end position="257"/>
    </location>
</feature>
<dbReference type="Proteomes" id="UP000255070">
    <property type="component" value="Unassembled WGS sequence"/>
</dbReference>
<keyword evidence="1" id="KW-1133">Transmembrane helix</keyword>
<evidence type="ECO:0000313" key="3">
    <source>
        <dbReference type="EMBL" id="SUY79109.1"/>
    </source>
</evidence>
<dbReference type="Pfam" id="PF00892">
    <property type="entry name" value="EamA"/>
    <property type="match status" value="2"/>
</dbReference>
<feature type="transmembrane region" description="Helical" evidence="1">
    <location>
        <begin position="205"/>
        <end position="222"/>
    </location>
</feature>
<proteinExistence type="predicted"/>
<dbReference type="GO" id="GO:0016020">
    <property type="term" value="C:membrane"/>
    <property type="evidence" value="ECO:0007669"/>
    <property type="project" value="InterPro"/>
</dbReference>
<dbReference type="PANTHER" id="PTHR22911">
    <property type="entry name" value="ACYL-MALONYL CONDENSING ENZYME-RELATED"/>
    <property type="match status" value="1"/>
</dbReference>
<dbReference type="RefSeq" id="WP_042438488.1">
    <property type="nucleotide sequence ID" value="NZ_BBJZ01000029.1"/>
</dbReference>
<evidence type="ECO:0000259" key="2">
    <source>
        <dbReference type="Pfam" id="PF00892"/>
    </source>
</evidence>
<dbReference type="AlphaFoldDB" id="A0A8B4S6I9"/>
<protein>
    <submittedName>
        <fullName evidence="3">Threonine and homoserine efflux system</fullName>
    </submittedName>
</protein>
<dbReference type="InterPro" id="IPR037185">
    <property type="entry name" value="EmrE-like"/>
</dbReference>
<evidence type="ECO:0000256" key="1">
    <source>
        <dbReference type="SAM" id="Phobius"/>
    </source>
</evidence>
<feature type="transmembrane region" description="Helical" evidence="1">
    <location>
        <begin position="114"/>
        <end position="135"/>
    </location>
</feature>
<feature type="transmembrane region" description="Helical" evidence="1">
    <location>
        <begin position="290"/>
        <end position="306"/>
    </location>
</feature>
<keyword evidence="1" id="KW-0812">Transmembrane</keyword>
<feature type="domain" description="EamA" evidence="2">
    <location>
        <begin position="175"/>
        <end position="304"/>
    </location>
</feature>
<feature type="transmembrane region" description="Helical" evidence="1">
    <location>
        <begin position="264"/>
        <end position="284"/>
    </location>
</feature>
<dbReference type="InterPro" id="IPR000620">
    <property type="entry name" value="EamA_dom"/>
</dbReference>
<reference evidence="3 4" key="1">
    <citation type="submission" date="2018-06" db="EMBL/GenBank/DDBJ databases">
        <authorList>
            <consortium name="Pathogen Informatics"/>
            <person name="Doyle S."/>
        </authorList>
    </citation>
    <scope>NUCLEOTIDE SEQUENCE [LARGE SCALE GENOMIC DNA]</scope>
    <source>
        <strain evidence="3 4">NCTC10698</strain>
    </source>
</reference>
<dbReference type="PANTHER" id="PTHR22911:SF102">
    <property type="entry name" value="MEMBRANE PROTEIN"/>
    <property type="match status" value="1"/>
</dbReference>
<dbReference type="GeneID" id="63997855"/>
<keyword evidence="4" id="KW-1185">Reference proteome</keyword>
<evidence type="ECO:0000313" key="4">
    <source>
        <dbReference type="Proteomes" id="UP000255070"/>
    </source>
</evidence>
<feature type="transmembrane region" description="Helical" evidence="1">
    <location>
        <begin position="88"/>
        <end position="108"/>
    </location>
</feature>
<feature type="transmembrane region" description="Helical" evidence="1">
    <location>
        <begin position="55"/>
        <end position="76"/>
    </location>
</feature>
<gene>
    <name evidence="3" type="ORF">NCTC10698_04040</name>
</gene>
<feature type="domain" description="EamA" evidence="2">
    <location>
        <begin position="35"/>
        <end position="158"/>
    </location>
</feature>